<sequence>GEKHKTTSDNLKEKVRSMIPKETSMENLLSTLQLVDDLQRLGISYHFKDEISNVLNMIYGCYYESCENWNKMNLNLKALGFRLLRQHGYHIPQEIFEDIKDESGSIKDNVCADVVGMLNLYEASFYAIHEENILDETRELTRKCLREELEKNNIVNKSTRMLISHALELPLLWRLPRFESTWFIEAYKERSDMIPLLLEFAKLDYNILQGVHQEDLKHISRYAILYVFLVVLVFGFPYLVCHIIILNIHLVIWWAGLYWNQKLEFARDRMVENDMYDVYGTLDELERFTEVVRRWDLNAVEELPEYMKLCFLGLNNTINEMGYHTLTNQGSFVIPYVQKVVYMECASNLGRMGQFTYERGDIFGAPDDVYKNHLSALLFDPKS</sequence>
<dbReference type="SUPFAM" id="SSF48239">
    <property type="entry name" value="Terpenoid cyclases/Protein prenyltransferases"/>
    <property type="match status" value="1"/>
</dbReference>
<dbReference type="InterPro" id="IPR008949">
    <property type="entry name" value="Isoprenoid_synthase_dom_sf"/>
</dbReference>
<dbReference type="GO" id="GO:0016114">
    <property type="term" value="P:terpenoid biosynthetic process"/>
    <property type="evidence" value="ECO:0007669"/>
    <property type="project" value="InterPro"/>
</dbReference>
<evidence type="ECO:0000313" key="6">
    <source>
        <dbReference type="Proteomes" id="UP001206925"/>
    </source>
</evidence>
<dbReference type="InterPro" id="IPR001906">
    <property type="entry name" value="Terpene_synth_N"/>
</dbReference>
<dbReference type="InterPro" id="IPR036965">
    <property type="entry name" value="Terpene_synth_N_sf"/>
</dbReference>
<name>A0AAD5C8B8_AMBAR</name>
<feature type="transmembrane region" description="Helical" evidence="2">
    <location>
        <begin position="219"/>
        <end position="236"/>
    </location>
</feature>
<dbReference type="Pfam" id="PF03936">
    <property type="entry name" value="Terpene_synth_C"/>
    <property type="match status" value="1"/>
</dbReference>
<keyword evidence="1" id="KW-0479">Metal-binding</keyword>
<keyword evidence="2" id="KW-0812">Transmembrane</keyword>
<dbReference type="Gene3D" id="1.50.10.130">
    <property type="entry name" value="Terpene synthase, N-terminal domain"/>
    <property type="match status" value="1"/>
</dbReference>
<dbReference type="SUPFAM" id="SSF48576">
    <property type="entry name" value="Terpenoid synthases"/>
    <property type="match status" value="2"/>
</dbReference>
<dbReference type="Proteomes" id="UP001206925">
    <property type="component" value="Unassembled WGS sequence"/>
</dbReference>
<dbReference type="GO" id="GO:0000287">
    <property type="term" value="F:magnesium ion binding"/>
    <property type="evidence" value="ECO:0007669"/>
    <property type="project" value="InterPro"/>
</dbReference>
<evidence type="ECO:0000256" key="2">
    <source>
        <dbReference type="SAM" id="Phobius"/>
    </source>
</evidence>
<reference evidence="5" key="1">
    <citation type="submission" date="2022-06" db="EMBL/GenBank/DDBJ databases">
        <title>Uncovering the hologenomic basis of an extraordinary plant invasion.</title>
        <authorList>
            <person name="Bieker V.C."/>
            <person name="Martin M.D."/>
            <person name="Gilbert T."/>
            <person name="Hodgins K."/>
            <person name="Battlay P."/>
            <person name="Petersen B."/>
            <person name="Wilson J."/>
        </authorList>
    </citation>
    <scope>NUCLEOTIDE SEQUENCE</scope>
    <source>
        <strain evidence="5">AA19_3_7</strain>
        <tissue evidence="5">Leaf</tissue>
    </source>
</reference>
<evidence type="ECO:0000313" key="5">
    <source>
        <dbReference type="EMBL" id="KAI7736800.1"/>
    </source>
</evidence>
<dbReference type="InterPro" id="IPR008930">
    <property type="entry name" value="Terpenoid_cyclase/PrenylTrfase"/>
</dbReference>
<dbReference type="EMBL" id="JAMZMK010009192">
    <property type="protein sequence ID" value="KAI7736800.1"/>
    <property type="molecule type" value="Genomic_DNA"/>
</dbReference>
<proteinExistence type="predicted"/>
<protein>
    <submittedName>
        <fullName evidence="5">Uncharacterized protein</fullName>
    </submittedName>
</protein>
<accession>A0AAD5C8B8</accession>
<dbReference type="PANTHER" id="PTHR31225">
    <property type="entry name" value="OS04G0344100 PROTEIN-RELATED"/>
    <property type="match status" value="1"/>
</dbReference>
<keyword evidence="2" id="KW-0472">Membrane</keyword>
<feature type="non-terminal residue" evidence="5">
    <location>
        <position position="1"/>
    </location>
</feature>
<dbReference type="InterPro" id="IPR050148">
    <property type="entry name" value="Terpene_synthase-like"/>
</dbReference>
<organism evidence="5 6">
    <name type="scientific">Ambrosia artemisiifolia</name>
    <name type="common">Common ragweed</name>
    <dbReference type="NCBI Taxonomy" id="4212"/>
    <lineage>
        <taxon>Eukaryota</taxon>
        <taxon>Viridiplantae</taxon>
        <taxon>Streptophyta</taxon>
        <taxon>Embryophyta</taxon>
        <taxon>Tracheophyta</taxon>
        <taxon>Spermatophyta</taxon>
        <taxon>Magnoliopsida</taxon>
        <taxon>eudicotyledons</taxon>
        <taxon>Gunneridae</taxon>
        <taxon>Pentapetalae</taxon>
        <taxon>asterids</taxon>
        <taxon>campanulids</taxon>
        <taxon>Asterales</taxon>
        <taxon>Asteraceae</taxon>
        <taxon>Asteroideae</taxon>
        <taxon>Heliantheae alliance</taxon>
        <taxon>Heliantheae</taxon>
        <taxon>Ambrosia</taxon>
    </lineage>
</organism>
<comment type="caution">
    <text evidence="5">The sequence shown here is derived from an EMBL/GenBank/DDBJ whole genome shotgun (WGS) entry which is preliminary data.</text>
</comment>
<evidence type="ECO:0000259" key="3">
    <source>
        <dbReference type="Pfam" id="PF01397"/>
    </source>
</evidence>
<dbReference type="FunFam" id="1.50.10.130:FF:000001">
    <property type="entry name" value="Isoprene synthase, chloroplastic"/>
    <property type="match status" value="1"/>
</dbReference>
<gene>
    <name evidence="5" type="ORF">M8C21_011235</name>
</gene>
<dbReference type="AlphaFoldDB" id="A0AAD5C8B8"/>
<feature type="domain" description="Terpene synthase metal-binding" evidence="4">
    <location>
        <begin position="273"/>
        <end position="349"/>
    </location>
</feature>
<keyword evidence="2" id="KW-1133">Transmembrane helix</keyword>
<dbReference type="GO" id="GO:0010333">
    <property type="term" value="F:terpene synthase activity"/>
    <property type="evidence" value="ECO:0007669"/>
    <property type="project" value="InterPro"/>
</dbReference>
<keyword evidence="6" id="KW-1185">Reference proteome</keyword>
<dbReference type="InterPro" id="IPR005630">
    <property type="entry name" value="Terpene_synthase_metal-bd"/>
</dbReference>
<feature type="domain" description="Terpene synthase N-terminal" evidence="3">
    <location>
        <begin position="5"/>
        <end position="167"/>
    </location>
</feature>
<dbReference type="Gene3D" id="1.10.600.10">
    <property type="entry name" value="Farnesyl Diphosphate Synthase"/>
    <property type="match status" value="2"/>
</dbReference>
<dbReference type="Pfam" id="PF01397">
    <property type="entry name" value="Terpene_synth"/>
    <property type="match status" value="1"/>
</dbReference>
<evidence type="ECO:0000259" key="4">
    <source>
        <dbReference type="Pfam" id="PF03936"/>
    </source>
</evidence>
<evidence type="ECO:0000256" key="1">
    <source>
        <dbReference type="ARBA" id="ARBA00022723"/>
    </source>
</evidence>
<dbReference type="PANTHER" id="PTHR31225:SF227">
    <property type="entry name" value="LYASE"/>
    <property type="match status" value="1"/>
</dbReference>